<evidence type="ECO:0000313" key="3">
    <source>
        <dbReference type="Proteomes" id="UP000327468"/>
    </source>
</evidence>
<feature type="compositionally biased region" description="Polar residues" evidence="1">
    <location>
        <begin position="64"/>
        <end position="80"/>
    </location>
</feature>
<reference evidence="2 3" key="1">
    <citation type="submission" date="2019-06" db="EMBL/GenBank/DDBJ databases">
        <title>A chromosome-scale genome assembly of the striped catfish, Pangasianodon hypophthalmus.</title>
        <authorList>
            <person name="Wen M."/>
            <person name="Zahm M."/>
            <person name="Roques C."/>
            <person name="Cabau C."/>
            <person name="Klopp C."/>
            <person name="Donnadieu C."/>
            <person name="Jouanno E."/>
            <person name="Avarre J.-C."/>
            <person name="Campet M."/>
            <person name="Ha T.T.T."/>
            <person name="Dugue R."/>
            <person name="Lampietro C."/>
            <person name="Louis A."/>
            <person name="Herpin A."/>
            <person name="Echchiki A."/>
            <person name="Berthelot C."/>
            <person name="Parey E."/>
            <person name="Roest-Crollius H."/>
            <person name="Braasch I."/>
            <person name="Postlethwait J."/>
            <person name="Bobe J."/>
            <person name="Montfort J."/>
            <person name="Bouchez O."/>
            <person name="Begum T."/>
            <person name="Schartl M."/>
            <person name="Guiguen Y."/>
        </authorList>
    </citation>
    <scope>NUCLEOTIDE SEQUENCE [LARGE SCALE GENOMIC DNA]</scope>
    <source>
        <strain evidence="2 3">Indonesia</strain>
        <tissue evidence="2">Blood</tissue>
    </source>
</reference>
<protein>
    <submittedName>
        <fullName evidence="2">Uncharacterized protein</fullName>
    </submittedName>
</protein>
<evidence type="ECO:0000256" key="1">
    <source>
        <dbReference type="SAM" id="MobiDB-lite"/>
    </source>
</evidence>
<gene>
    <name evidence="2" type="ORF">PHYPO_G00129990</name>
</gene>
<accession>A0A5N5KSB7</accession>
<evidence type="ECO:0000313" key="2">
    <source>
        <dbReference type="EMBL" id="KAB5533281.1"/>
    </source>
</evidence>
<organism evidence="2 3">
    <name type="scientific">Pangasianodon hypophthalmus</name>
    <name type="common">Striped catfish</name>
    <name type="synonym">Helicophagus hypophthalmus</name>
    <dbReference type="NCBI Taxonomy" id="310915"/>
    <lineage>
        <taxon>Eukaryota</taxon>
        <taxon>Metazoa</taxon>
        <taxon>Chordata</taxon>
        <taxon>Craniata</taxon>
        <taxon>Vertebrata</taxon>
        <taxon>Euteleostomi</taxon>
        <taxon>Actinopterygii</taxon>
        <taxon>Neopterygii</taxon>
        <taxon>Teleostei</taxon>
        <taxon>Ostariophysi</taxon>
        <taxon>Siluriformes</taxon>
        <taxon>Pangasiidae</taxon>
        <taxon>Pangasianodon</taxon>
    </lineage>
</organism>
<feature type="region of interest" description="Disordered" evidence="1">
    <location>
        <begin position="64"/>
        <end position="93"/>
    </location>
</feature>
<comment type="caution">
    <text evidence="2">The sequence shown here is derived from an EMBL/GenBank/DDBJ whole genome shotgun (WGS) entry which is preliminary data.</text>
</comment>
<dbReference type="Proteomes" id="UP000327468">
    <property type="component" value="Chromosome 22"/>
</dbReference>
<proteinExistence type="predicted"/>
<name>A0A5N5KSB7_PANHP</name>
<dbReference type="AlphaFoldDB" id="A0A5N5KSB7"/>
<keyword evidence="3" id="KW-1185">Reference proteome</keyword>
<sequence>MAKQAEIAECLSIIDVKVESKSEEGRRRKSERGLLSGFIKPHSSALSSELCQKQEVIEVCERPTSSAQRRSCGVESNQPENIKGTHECSVTTR</sequence>
<dbReference type="EMBL" id="VFJC01000023">
    <property type="protein sequence ID" value="KAB5533281.1"/>
    <property type="molecule type" value="Genomic_DNA"/>
</dbReference>